<sequence length="754" mass="77581">MTTFRRRLRWLFPALLVLAWFALSGLGGPTFGKLSSVSSSDQATFLPASAESTEVRAWQEKFTASTAIPALVVVEKDGTLSRDDLAALAPLGAKLASVAGVAPPAAGAPSSVVGPIPSKDSRAAEFIVPVADADQVRAVVSGLREAAGTVPAGLRAYVTGPAGLTADLVSAFGGIDGILLLVAVGAVFVILALVYRSVVLPFVVLFSAIAALCGAILAIYWFAKAGWITLNGQSQGILSILVIGAATDYALLLVARYREALHAVESRWDAMRRAWRAAFEPILASGATVILALLCLLFSDLNSNRSLGPIAAMGIAFSLLSSLTFLPALLVLCGRSAFWPLRPAYDAGPAARRHAAPSARAGAAAVPVGLEDVRGLWRRVGGLIARRPRTTWIVALVLLGLGAAGLPQLKANGVEQTQLVLTATDSVAGQQALARHFDAGTGSPVVVVASEDRAADVLKKVQDTPGISSASVYAGATAPGAPGTAASAAVVRDGRVLVNAVLASQPDSADAERTVTDLRSSLDAVDPQALVGGVTAIALDTNLTAQADLRRIIPLVLGVILLVLILLLRSIVAPLILIGSVVLSYAAALGVSALVFNHVFGFPGADAAVPLFGFVFLVALGVDYNIFLMTRVREESLAHGTRPGILRGLSLTGGVITSAGVVLAATFAALGVIPILFLVQIAFIVAFGVLLDTVVVRSLLVPAVAYDVGRAIWWPSRPARTPASPDGPASPAPPSETSGTSGTRGHVPASWGQV</sequence>
<dbReference type="PANTHER" id="PTHR33406">
    <property type="entry name" value="MEMBRANE PROTEIN MJ1562-RELATED"/>
    <property type="match status" value="1"/>
</dbReference>
<dbReference type="EMBL" id="CP014518">
    <property type="protein sequence ID" value="AMM30816.1"/>
    <property type="molecule type" value="Genomic_DNA"/>
</dbReference>
<feature type="transmembrane region" description="Helical" evidence="8">
    <location>
        <begin position="278"/>
        <end position="299"/>
    </location>
</feature>
<dbReference type="PATRIC" id="fig|37927.3.peg.116"/>
<evidence type="ECO:0000256" key="3">
    <source>
        <dbReference type="ARBA" id="ARBA00022475"/>
    </source>
</evidence>
<feature type="transmembrane region" description="Helical" evidence="8">
    <location>
        <begin position="552"/>
        <end position="568"/>
    </location>
</feature>
<dbReference type="PROSITE" id="PS50156">
    <property type="entry name" value="SSD"/>
    <property type="match status" value="1"/>
</dbReference>
<dbReference type="Pfam" id="PF03176">
    <property type="entry name" value="MMPL"/>
    <property type="match status" value="2"/>
</dbReference>
<gene>
    <name evidence="10" type="ORF">SA2016_0111</name>
</gene>
<dbReference type="InterPro" id="IPR050545">
    <property type="entry name" value="Mycobact_MmpL"/>
</dbReference>
<feature type="transmembrane region" description="Helical" evidence="8">
    <location>
        <begin position="575"/>
        <end position="596"/>
    </location>
</feature>
<evidence type="ECO:0000259" key="9">
    <source>
        <dbReference type="PROSITE" id="PS50156"/>
    </source>
</evidence>
<evidence type="ECO:0000256" key="7">
    <source>
        <dbReference type="SAM" id="MobiDB-lite"/>
    </source>
</evidence>
<reference evidence="10 11" key="1">
    <citation type="submission" date="2016-02" db="EMBL/GenBank/DDBJ databases">
        <title>Complete genome of Sinomonas atrocyanea KCTC 3377.</title>
        <authorList>
            <person name="Kim K.M."/>
        </authorList>
    </citation>
    <scope>NUCLEOTIDE SEQUENCE [LARGE SCALE GENOMIC DNA]</scope>
    <source>
        <strain evidence="10 11">KCTC 3377</strain>
    </source>
</reference>
<organism evidence="10 11">
    <name type="scientific">Sinomonas atrocyanea</name>
    <dbReference type="NCBI Taxonomy" id="37927"/>
    <lineage>
        <taxon>Bacteria</taxon>
        <taxon>Bacillati</taxon>
        <taxon>Actinomycetota</taxon>
        <taxon>Actinomycetes</taxon>
        <taxon>Micrococcales</taxon>
        <taxon>Micrococcaceae</taxon>
        <taxon>Sinomonas</taxon>
    </lineage>
</organism>
<name>A0A126ZV86_9MICC</name>
<feature type="transmembrane region" description="Helical" evidence="8">
    <location>
        <begin position="202"/>
        <end position="223"/>
    </location>
</feature>
<evidence type="ECO:0000256" key="2">
    <source>
        <dbReference type="ARBA" id="ARBA00010157"/>
    </source>
</evidence>
<protein>
    <submittedName>
        <fullName evidence="10">Membrane protein</fullName>
    </submittedName>
</protein>
<dbReference type="InterPro" id="IPR004869">
    <property type="entry name" value="MMPL_dom"/>
</dbReference>
<feature type="transmembrane region" description="Helical" evidence="8">
    <location>
        <begin position="392"/>
        <end position="409"/>
    </location>
</feature>
<dbReference type="RefSeq" id="WP_084249199.1">
    <property type="nucleotide sequence ID" value="NZ_BJMO01000034.1"/>
</dbReference>
<feature type="transmembrane region" description="Helical" evidence="8">
    <location>
        <begin position="608"/>
        <end position="628"/>
    </location>
</feature>
<feature type="transmembrane region" description="Helical" evidence="8">
    <location>
        <begin position="177"/>
        <end position="195"/>
    </location>
</feature>
<dbReference type="OrthoDB" id="2365435at2"/>
<proteinExistence type="inferred from homology"/>
<evidence type="ECO:0000313" key="10">
    <source>
        <dbReference type="EMBL" id="AMM30816.1"/>
    </source>
</evidence>
<feature type="region of interest" description="Disordered" evidence="7">
    <location>
        <begin position="720"/>
        <end position="754"/>
    </location>
</feature>
<evidence type="ECO:0000313" key="11">
    <source>
        <dbReference type="Proteomes" id="UP000070134"/>
    </source>
</evidence>
<feature type="transmembrane region" description="Helical" evidence="8">
    <location>
        <begin position="675"/>
        <end position="700"/>
    </location>
</feature>
<evidence type="ECO:0000256" key="4">
    <source>
        <dbReference type="ARBA" id="ARBA00022692"/>
    </source>
</evidence>
<dbReference type="InterPro" id="IPR000731">
    <property type="entry name" value="SSD"/>
</dbReference>
<dbReference type="SUPFAM" id="SSF82866">
    <property type="entry name" value="Multidrug efflux transporter AcrB transmembrane domain"/>
    <property type="match status" value="2"/>
</dbReference>
<feature type="transmembrane region" description="Helical" evidence="8">
    <location>
        <begin position="235"/>
        <end position="257"/>
    </location>
</feature>
<keyword evidence="5 8" id="KW-1133">Transmembrane helix</keyword>
<evidence type="ECO:0000256" key="8">
    <source>
        <dbReference type="SAM" id="Phobius"/>
    </source>
</evidence>
<feature type="transmembrane region" description="Helical" evidence="8">
    <location>
        <begin position="311"/>
        <end position="332"/>
    </location>
</feature>
<dbReference type="KEGG" id="satk:SA2016_0111"/>
<keyword evidence="4 8" id="KW-0812">Transmembrane</keyword>
<evidence type="ECO:0000256" key="1">
    <source>
        <dbReference type="ARBA" id="ARBA00004651"/>
    </source>
</evidence>
<evidence type="ECO:0000256" key="6">
    <source>
        <dbReference type="ARBA" id="ARBA00023136"/>
    </source>
</evidence>
<evidence type="ECO:0000256" key="5">
    <source>
        <dbReference type="ARBA" id="ARBA00022989"/>
    </source>
</evidence>
<dbReference type="GO" id="GO:0005886">
    <property type="term" value="C:plasma membrane"/>
    <property type="evidence" value="ECO:0007669"/>
    <property type="project" value="UniProtKB-SubCell"/>
</dbReference>
<comment type="similarity">
    <text evidence="2">Belongs to the resistance-nodulation-cell division (RND) (TC 2.A.6) family. MmpL subfamily.</text>
</comment>
<comment type="subcellular location">
    <subcellularLocation>
        <location evidence="1">Cell membrane</location>
        <topology evidence="1">Multi-pass membrane protein</topology>
    </subcellularLocation>
</comment>
<feature type="domain" description="SSD" evidence="9">
    <location>
        <begin position="237"/>
        <end position="332"/>
    </location>
</feature>
<feature type="transmembrane region" description="Helical" evidence="8">
    <location>
        <begin position="649"/>
        <end position="669"/>
    </location>
</feature>
<dbReference type="STRING" id="37927.SA2016_0111"/>
<dbReference type="Proteomes" id="UP000070134">
    <property type="component" value="Chromosome"/>
</dbReference>
<keyword evidence="11" id="KW-1185">Reference proteome</keyword>
<dbReference type="AlphaFoldDB" id="A0A126ZV86"/>
<accession>A0A126ZV86</accession>
<keyword evidence="6 8" id="KW-0472">Membrane</keyword>
<keyword evidence="3" id="KW-1003">Cell membrane</keyword>
<dbReference type="Gene3D" id="1.20.1640.10">
    <property type="entry name" value="Multidrug efflux transporter AcrB transmembrane domain"/>
    <property type="match status" value="2"/>
</dbReference>
<dbReference type="PANTHER" id="PTHR33406:SF6">
    <property type="entry name" value="MEMBRANE PROTEIN YDGH-RELATED"/>
    <property type="match status" value="1"/>
</dbReference>